<dbReference type="InterPro" id="IPR003782">
    <property type="entry name" value="SCO1/SenC"/>
</dbReference>
<dbReference type="CDD" id="cd02968">
    <property type="entry name" value="SCO"/>
    <property type="match status" value="1"/>
</dbReference>
<keyword evidence="6" id="KW-0472">Membrane</keyword>
<keyword evidence="4" id="KW-1015">Disulfide bond</keyword>
<dbReference type="InterPro" id="IPR013766">
    <property type="entry name" value="Thioredoxin_domain"/>
</dbReference>
<keyword evidence="3" id="KW-0479">Metal-binding</keyword>
<comment type="caution">
    <text evidence="8">The sequence shown here is derived from an EMBL/GenBank/DDBJ whole genome shotgun (WGS) entry which is preliminary data.</text>
</comment>
<dbReference type="OrthoDB" id="270009at2759"/>
<feature type="region of interest" description="Disordered" evidence="5">
    <location>
        <begin position="51"/>
        <end position="93"/>
    </location>
</feature>
<evidence type="ECO:0000256" key="3">
    <source>
        <dbReference type="PIRSR" id="PIRSR603782-1"/>
    </source>
</evidence>
<evidence type="ECO:0000256" key="4">
    <source>
        <dbReference type="PIRSR" id="PIRSR603782-2"/>
    </source>
</evidence>
<feature type="binding site" evidence="3">
    <location>
        <position position="177"/>
    </location>
    <ligand>
        <name>Cu cation</name>
        <dbReference type="ChEBI" id="CHEBI:23378"/>
    </ligand>
</feature>
<dbReference type="SUPFAM" id="SSF52833">
    <property type="entry name" value="Thioredoxin-like"/>
    <property type="match status" value="1"/>
</dbReference>
<accession>A0A8J4UQ97</accession>
<feature type="binding site" evidence="3">
    <location>
        <position position="181"/>
    </location>
    <ligand>
        <name>Cu cation</name>
        <dbReference type="ChEBI" id="CHEBI:23378"/>
    </ligand>
</feature>
<feature type="domain" description="Thioredoxin" evidence="7">
    <location>
        <begin position="139"/>
        <end position="302"/>
    </location>
</feature>
<evidence type="ECO:0000313" key="8">
    <source>
        <dbReference type="EMBL" id="KAF2070396.1"/>
    </source>
</evidence>
<evidence type="ECO:0000256" key="1">
    <source>
        <dbReference type="ARBA" id="ARBA00010996"/>
    </source>
</evidence>
<keyword evidence="9" id="KW-1185">Reference proteome</keyword>
<evidence type="ECO:0000259" key="7">
    <source>
        <dbReference type="PROSITE" id="PS51352"/>
    </source>
</evidence>
<dbReference type="InterPro" id="IPR036249">
    <property type="entry name" value="Thioredoxin-like_sf"/>
</dbReference>
<dbReference type="EMBL" id="AJWJ01000497">
    <property type="protein sequence ID" value="KAF2070396.1"/>
    <property type="molecule type" value="Genomic_DNA"/>
</dbReference>
<dbReference type="Pfam" id="PF02630">
    <property type="entry name" value="SCO1-SenC"/>
    <property type="match status" value="1"/>
</dbReference>
<keyword evidence="6" id="KW-1133">Transmembrane helix</keyword>
<dbReference type="FunFam" id="3.40.30.10:FF:000013">
    <property type="entry name" value="Blast:Protein SCO1 homolog, mitochondrial"/>
    <property type="match status" value="1"/>
</dbReference>
<feature type="transmembrane region" description="Helical" evidence="6">
    <location>
        <begin position="103"/>
        <end position="122"/>
    </location>
</feature>
<name>A0A8J4UQ97_9MYCE</name>
<comment type="similarity">
    <text evidence="1">Belongs to the SCO1/2 family.</text>
</comment>
<organism evidence="8 9">
    <name type="scientific">Polysphondylium violaceum</name>
    <dbReference type="NCBI Taxonomy" id="133409"/>
    <lineage>
        <taxon>Eukaryota</taxon>
        <taxon>Amoebozoa</taxon>
        <taxon>Evosea</taxon>
        <taxon>Eumycetozoa</taxon>
        <taxon>Dictyostelia</taxon>
        <taxon>Dictyosteliales</taxon>
        <taxon>Dictyosteliaceae</taxon>
        <taxon>Polysphondylium</taxon>
    </lineage>
</organism>
<protein>
    <recommendedName>
        <fullName evidence="7">Thioredoxin domain-containing protein</fullName>
    </recommendedName>
</protein>
<evidence type="ECO:0000256" key="6">
    <source>
        <dbReference type="SAM" id="Phobius"/>
    </source>
</evidence>
<dbReference type="PANTHER" id="PTHR12151:SF5">
    <property type="entry name" value="AT19154P"/>
    <property type="match status" value="1"/>
</dbReference>
<proteinExistence type="inferred from homology"/>
<keyword evidence="6" id="KW-0812">Transmembrane</keyword>
<dbReference type="PANTHER" id="PTHR12151">
    <property type="entry name" value="ELECTRON TRANSPORT PROTIN SCO1/SENC FAMILY MEMBER"/>
    <property type="match status" value="1"/>
</dbReference>
<dbReference type="GO" id="GO:0046872">
    <property type="term" value="F:metal ion binding"/>
    <property type="evidence" value="ECO:0007669"/>
    <property type="project" value="UniProtKB-KW"/>
</dbReference>
<sequence>MISIVNRLKCNSGGVVNITTRSLFSQQRPLHRGVTTTTITNNHVLKRLYSSQPPQQPQQQNDKNTTENNNNNNEQNNQNTDNNTNDNSKQDAPQFNLSQSRTITWASVLIAIISGSAGWLYYDHLMTQKREKVKEIKTYGSSAIGGPFSLIDQNGKAVSDLDFRGKYVLLYFGFTYCPDACPAELDKITQVLNNLEKYNLLDSVVPVFITIDPWRDTVEQVRDYIQEFHPKFVGLTGTPEQITKLAKYYRVFMSKAGKGDSYLVDHTIITYLLGPDGRFIEFYNSAQNSELITNKILEKMTNRNTNEVNKGEIVKEESVVEKILSIFK</sequence>
<feature type="compositionally biased region" description="Low complexity" evidence="5">
    <location>
        <begin position="57"/>
        <end position="91"/>
    </location>
</feature>
<feature type="binding site" evidence="3">
    <location>
        <position position="266"/>
    </location>
    <ligand>
        <name>Cu cation</name>
        <dbReference type="ChEBI" id="CHEBI:23378"/>
    </ligand>
</feature>
<dbReference type="Proteomes" id="UP000695562">
    <property type="component" value="Unassembled WGS sequence"/>
</dbReference>
<evidence type="ECO:0000256" key="2">
    <source>
        <dbReference type="ARBA" id="ARBA00023008"/>
    </source>
</evidence>
<dbReference type="Gene3D" id="3.40.30.10">
    <property type="entry name" value="Glutaredoxin"/>
    <property type="match status" value="1"/>
</dbReference>
<dbReference type="PROSITE" id="PS51352">
    <property type="entry name" value="THIOREDOXIN_2"/>
    <property type="match status" value="1"/>
</dbReference>
<evidence type="ECO:0000256" key="5">
    <source>
        <dbReference type="SAM" id="MobiDB-lite"/>
    </source>
</evidence>
<dbReference type="GO" id="GO:0033617">
    <property type="term" value="P:mitochondrial respiratory chain complex IV assembly"/>
    <property type="evidence" value="ECO:0007669"/>
    <property type="project" value="TreeGrafter"/>
</dbReference>
<keyword evidence="2 3" id="KW-0186">Copper</keyword>
<evidence type="ECO:0000313" key="9">
    <source>
        <dbReference type="Proteomes" id="UP000695562"/>
    </source>
</evidence>
<gene>
    <name evidence="8" type="ORF">CYY_008282</name>
</gene>
<feature type="disulfide bond" description="Redox-active" evidence="4">
    <location>
        <begin position="177"/>
        <end position="181"/>
    </location>
</feature>
<reference evidence="8" key="1">
    <citation type="submission" date="2020-01" db="EMBL/GenBank/DDBJ databases">
        <title>Development of genomics and gene disruption for Polysphondylium violaceum indicates a role for the polyketide synthase stlB in stalk morphogenesis.</title>
        <authorList>
            <person name="Narita B."/>
            <person name="Kawabe Y."/>
            <person name="Kin K."/>
            <person name="Saito T."/>
            <person name="Gibbs R."/>
            <person name="Kuspa A."/>
            <person name="Muzny D."/>
            <person name="Queller D."/>
            <person name="Richards S."/>
            <person name="Strassman J."/>
            <person name="Sucgang R."/>
            <person name="Worley K."/>
            <person name="Schaap P."/>
        </authorList>
    </citation>
    <scope>NUCLEOTIDE SEQUENCE</scope>
    <source>
        <strain evidence="8">QSvi11</strain>
    </source>
</reference>
<dbReference type="GO" id="GO:0005739">
    <property type="term" value="C:mitochondrion"/>
    <property type="evidence" value="ECO:0007669"/>
    <property type="project" value="GOC"/>
</dbReference>
<dbReference type="AlphaFoldDB" id="A0A8J4UQ97"/>